<reference evidence="6" key="1">
    <citation type="submission" date="2019-08" db="EMBL/GenBank/DDBJ databases">
        <title>The genome of the North American firefly Photinus pyralis.</title>
        <authorList>
            <consortium name="Photinus pyralis genome working group"/>
            <person name="Fallon T.R."/>
            <person name="Sander Lower S.E."/>
            <person name="Weng J.-K."/>
        </authorList>
    </citation>
    <scope>NUCLEOTIDE SEQUENCE</scope>
    <source>
        <strain evidence="6">TRF0915ILg1</strain>
        <tissue evidence="6">Whole body</tissue>
    </source>
</reference>
<dbReference type="InterPro" id="IPR036186">
    <property type="entry name" value="Serpin_sf"/>
</dbReference>
<organism evidence="6 7">
    <name type="scientific">Ignelater luminosus</name>
    <name type="common">Cucubano</name>
    <name type="synonym">Pyrophorus luminosus</name>
    <dbReference type="NCBI Taxonomy" id="2038154"/>
    <lineage>
        <taxon>Eukaryota</taxon>
        <taxon>Metazoa</taxon>
        <taxon>Ecdysozoa</taxon>
        <taxon>Arthropoda</taxon>
        <taxon>Hexapoda</taxon>
        <taxon>Insecta</taxon>
        <taxon>Pterygota</taxon>
        <taxon>Neoptera</taxon>
        <taxon>Endopterygota</taxon>
        <taxon>Coleoptera</taxon>
        <taxon>Polyphaga</taxon>
        <taxon>Elateriformia</taxon>
        <taxon>Elateroidea</taxon>
        <taxon>Elateridae</taxon>
        <taxon>Agrypninae</taxon>
        <taxon>Pyrophorini</taxon>
        <taxon>Ignelater</taxon>
    </lineage>
</organism>
<dbReference type="InterPro" id="IPR042185">
    <property type="entry name" value="Serpin_sf_2"/>
</dbReference>
<dbReference type="SMART" id="SM00093">
    <property type="entry name" value="SERPIN"/>
    <property type="match status" value="1"/>
</dbReference>
<sequence length="406" mass="46716">MKTQLLEIFIKKYCKLLIVFFIVTSAVQCKVDTSDEKSLIRGCNKFGDDIYKEVAKHKGNVVFSPFALHSSMALLTMGASGNTLKELLFKLSLNNVHNFKKGYETLIKRIQNESFHVANNLYISKKLYFLEKYRNEARHFFKAKPVKLDFTKQARATAIINKWVAEQTNKSIDKIVDVDSFDSHTALILLNAIYFKGEWETKFDEAQTLENYVFHTSTGETFCSMMFMKPSQHNILFTDKYSILTLPFHKSNIKIAFIKVGPKNITISALEEIFSSKRFFQAISQLRPKNAIIKIPKFNISTNYELNKHLSSVGISNIFKSPSFSNLFRKNVLVSVDTVNQKSLLEINENGVKAAATTQIRMRVRAAPLIHKFYLDSPFLFFIYDSKDELIIFRGRIENPIESENK</sequence>
<evidence type="ECO:0000256" key="4">
    <source>
        <dbReference type="SAM" id="SignalP"/>
    </source>
</evidence>
<dbReference type="GO" id="GO:0005615">
    <property type="term" value="C:extracellular space"/>
    <property type="evidence" value="ECO:0007669"/>
    <property type="project" value="InterPro"/>
</dbReference>
<dbReference type="Gene3D" id="2.30.39.10">
    <property type="entry name" value="Alpha-1-antitrypsin, domain 1"/>
    <property type="match status" value="1"/>
</dbReference>
<proteinExistence type="inferred from homology"/>
<dbReference type="Pfam" id="PF00079">
    <property type="entry name" value="Serpin"/>
    <property type="match status" value="1"/>
</dbReference>
<dbReference type="PANTHER" id="PTHR11461:SF372">
    <property type="entry name" value="ACCESSORY GLAND PROTEIN ACP76A-RELATED"/>
    <property type="match status" value="1"/>
</dbReference>
<dbReference type="InterPro" id="IPR023795">
    <property type="entry name" value="Serpin_CS"/>
</dbReference>
<dbReference type="Proteomes" id="UP000801492">
    <property type="component" value="Unassembled WGS sequence"/>
</dbReference>
<keyword evidence="1" id="KW-0646">Protease inhibitor</keyword>
<gene>
    <name evidence="6" type="ORF">ILUMI_20567</name>
</gene>
<keyword evidence="2" id="KW-0722">Serine protease inhibitor</keyword>
<evidence type="ECO:0000256" key="1">
    <source>
        <dbReference type="ARBA" id="ARBA00022690"/>
    </source>
</evidence>
<comment type="caution">
    <text evidence="6">The sequence shown here is derived from an EMBL/GenBank/DDBJ whole genome shotgun (WGS) entry which is preliminary data.</text>
</comment>
<dbReference type="AlphaFoldDB" id="A0A8K0CKN1"/>
<feature type="chain" id="PRO_5035426970" description="Serpin domain-containing protein" evidence="4">
    <location>
        <begin position="30"/>
        <end position="406"/>
    </location>
</feature>
<keyword evidence="4" id="KW-0732">Signal</keyword>
<protein>
    <recommendedName>
        <fullName evidence="5">Serpin domain-containing protein</fullName>
    </recommendedName>
</protein>
<dbReference type="Gene3D" id="3.30.497.10">
    <property type="entry name" value="Antithrombin, subunit I, domain 2"/>
    <property type="match status" value="1"/>
</dbReference>
<keyword evidence="7" id="KW-1185">Reference proteome</keyword>
<dbReference type="InterPro" id="IPR000215">
    <property type="entry name" value="Serpin_fam"/>
</dbReference>
<dbReference type="InterPro" id="IPR042178">
    <property type="entry name" value="Serpin_sf_1"/>
</dbReference>
<dbReference type="PANTHER" id="PTHR11461">
    <property type="entry name" value="SERINE PROTEASE INHIBITOR, SERPIN"/>
    <property type="match status" value="1"/>
</dbReference>
<evidence type="ECO:0000259" key="5">
    <source>
        <dbReference type="SMART" id="SM00093"/>
    </source>
</evidence>
<dbReference type="InterPro" id="IPR023796">
    <property type="entry name" value="Serpin_dom"/>
</dbReference>
<evidence type="ECO:0000313" key="7">
    <source>
        <dbReference type="Proteomes" id="UP000801492"/>
    </source>
</evidence>
<name>A0A8K0CKN1_IGNLU</name>
<feature type="domain" description="Serpin" evidence="5">
    <location>
        <begin position="48"/>
        <end position="400"/>
    </location>
</feature>
<evidence type="ECO:0000256" key="3">
    <source>
        <dbReference type="RuleBase" id="RU000411"/>
    </source>
</evidence>
<accession>A0A8K0CKN1</accession>
<dbReference type="PROSITE" id="PS00284">
    <property type="entry name" value="SERPIN"/>
    <property type="match status" value="1"/>
</dbReference>
<evidence type="ECO:0000313" key="6">
    <source>
        <dbReference type="EMBL" id="KAF2885625.1"/>
    </source>
</evidence>
<evidence type="ECO:0000256" key="2">
    <source>
        <dbReference type="ARBA" id="ARBA00022900"/>
    </source>
</evidence>
<dbReference type="SUPFAM" id="SSF56574">
    <property type="entry name" value="Serpins"/>
    <property type="match status" value="1"/>
</dbReference>
<comment type="similarity">
    <text evidence="3">Belongs to the serpin family.</text>
</comment>
<dbReference type="OrthoDB" id="9518664at2759"/>
<dbReference type="GO" id="GO:0004867">
    <property type="term" value="F:serine-type endopeptidase inhibitor activity"/>
    <property type="evidence" value="ECO:0007669"/>
    <property type="project" value="UniProtKB-KW"/>
</dbReference>
<dbReference type="EMBL" id="VTPC01089859">
    <property type="protein sequence ID" value="KAF2885625.1"/>
    <property type="molecule type" value="Genomic_DNA"/>
</dbReference>
<feature type="signal peptide" evidence="4">
    <location>
        <begin position="1"/>
        <end position="29"/>
    </location>
</feature>
<dbReference type="CDD" id="cd00172">
    <property type="entry name" value="serpin"/>
    <property type="match status" value="1"/>
</dbReference>